<dbReference type="Proteomes" id="UP000744438">
    <property type="component" value="Unassembled WGS sequence"/>
</dbReference>
<organism evidence="3 4">
    <name type="scientific">SAR86 cluster bacterium</name>
    <dbReference type="NCBI Taxonomy" id="2030880"/>
    <lineage>
        <taxon>Bacteria</taxon>
        <taxon>Pseudomonadati</taxon>
        <taxon>Pseudomonadota</taxon>
        <taxon>Gammaproteobacteria</taxon>
        <taxon>SAR86 cluster</taxon>
    </lineage>
</organism>
<dbReference type="PANTHER" id="PTHR21363">
    <property type="entry name" value="PREPHENATE DEHYDROGENASE"/>
    <property type="match status" value="1"/>
</dbReference>
<dbReference type="SUPFAM" id="SSF48179">
    <property type="entry name" value="6-phosphogluconate dehydrogenase C-terminal domain-like"/>
    <property type="match status" value="1"/>
</dbReference>
<dbReference type="InterPro" id="IPR003099">
    <property type="entry name" value="Prephen_DH"/>
</dbReference>
<dbReference type="GO" id="GO:0070403">
    <property type="term" value="F:NAD+ binding"/>
    <property type="evidence" value="ECO:0007669"/>
    <property type="project" value="InterPro"/>
</dbReference>
<dbReference type="AlphaFoldDB" id="A0A937HYZ1"/>
<feature type="domain" description="Prephenate/arogenate dehydrogenase" evidence="2">
    <location>
        <begin position="12"/>
        <end position="287"/>
    </location>
</feature>
<sequence length="287" mass="32756">MKKTFLKNNKNIQFLIIGLGLIGGSLAKRLSKNGYEVLAVDKNKSHLNYAKKSKIIVGSSEKIDYEKKLFVIVALPPKILHRNFENYLDFFHKADFITDCTSVKGSLLNKIRKNKLESKFILSHPIAGSEKSGFLNSNEDLFKDKISIILKHKGLATSTLQKSKELWFELGSKTHNLDSKLHDKIFSLTSHLPHIVAFSLISLFSKRKTSEYKKYIGGGLKDFTRIAESDPMMWENIFSLNKNNLLKDISDIEKEINKIKTYILQDDGSKLVGHLKKIKKTKESLNR</sequence>
<dbReference type="EMBL" id="JADHQC010000010">
    <property type="protein sequence ID" value="MBL6811746.1"/>
    <property type="molecule type" value="Genomic_DNA"/>
</dbReference>
<protein>
    <submittedName>
        <fullName evidence="3">Prephenate dehydrogenase/arogenate dehydrogenase family protein</fullName>
    </submittedName>
</protein>
<dbReference type="InterPro" id="IPR046825">
    <property type="entry name" value="PDH_C"/>
</dbReference>
<dbReference type="SUPFAM" id="SSF51735">
    <property type="entry name" value="NAD(P)-binding Rossmann-fold domains"/>
    <property type="match status" value="1"/>
</dbReference>
<dbReference type="Gene3D" id="1.10.3660.10">
    <property type="entry name" value="6-phosphogluconate dehydrogenase C-terminal like domain"/>
    <property type="match status" value="1"/>
</dbReference>
<evidence type="ECO:0000256" key="1">
    <source>
        <dbReference type="ARBA" id="ARBA00023002"/>
    </source>
</evidence>
<name>A0A937HYZ1_9GAMM</name>
<comment type="caution">
    <text evidence="3">The sequence shown here is derived from an EMBL/GenBank/DDBJ whole genome shotgun (WGS) entry which is preliminary data.</text>
</comment>
<proteinExistence type="predicted"/>
<dbReference type="PROSITE" id="PS51176">
    <property type="entry name" value="PDH_ADH"/>
    <property type="match status" value="1"/>
</dbReference>
<dbReference type="InterPro" id="IPR046826">
    <property type="entry name" value="PDH_N"/>
</dbReference>
<dbReference type="GO" id="GO:0006571">
    <property type="term" value="P:tyrosine biosynthetic process"/>
    <property type="evidence" value="ECO:0007669"/>
    <property type="project" value="InterPro"/>
</dbReference>
<dbReference type="InterPro" id="IPR036291">
    <property type="entry name" value="NAD(P)-bd_dom_sf"/>
</dbReference>
<reference evidence="3" key="1">
    <citation type="submission" date="2020-10" db="EMBL/GenBank/DDBJ databases">
        <title>Microbiome of the Black Sea water column analyzed by genome centric metagenomics.</title>
        <authorList>
            <person name="Cabello-Yeves P.J."/>
            <person name="Callieri C."/>
            <person name="Picazo A."/>
            <person name="Mehrshad M."/>
            <person name="Haro-Moreno J.M."/>
            <person name="Roda-Garcia J."/>
            <person name="Dzembekova N."/>
            <person name="Slabakova V."/>
            <person name="Slabakova N."/>
            <person name="Moncheva S."/>
            <person name="Rodriguez-Valera F."/>
        </authorList>
    </citation>
    <scope>NUCLEOTIDE SEQUENCE</scope>
    <source>
        <strain evidence="3">BS307-5m-G49</strain>
    </source>
</reference>
<dbReference type="InterPro" id="IPR050812">
    <property type="entry name" value="Preph/Arog_dehydrog"/>
</dbReference>
<dbReference type="InterPro" id="IPR008927">
    <property type="entry name" value="6-PGluconate_DH-like_C_sf"/>
</dbReference>
<dbReference type="Pfam" id="PF02153">
    <property type="entry name" value="PDH_N"/>
    <property type="match status" value="1"/>
</dbReference>
<dbReference type="PANTHER" id="PTHR21363:SF0">
    <property type="entry name" value="PREPHENATE DEHYDROGENASE [NADP(+)]"/>
    <property type="match status" value="1"/>
</dbReference>
<dbReference type="Pfam" id="PF20463">
    <property type="entry name" value="PDH_C"/>
    <property type="match status" value="1"/>
</dbReference>
<dbReference type="FunFam" id="1.10.3660.10:FF:000003">
    <property type="entry name" value="Prephenate dehydrogenase"/>
    <property type="match status" value="1"/>
</dbReference>
<dbReference type="GO" id="GO:0008977">
    <property type="term" value="F:prephenate dehydrogenase (NAD+) activity"/>
    <property type="evidence" value="ECO:0007669"/>
    <property type="project" value="InterPro"/>
</dbReference>
<evidence type="ECO:0000313" key="3">
    <source>
        <dbReference type="EMBL" id="MBL6811746.1"/>
    </source>
</evidence>
<gene>
    <name evidence="3" type="ORF">ISQ63_02545</name>
</gene>
<keyword evidence="1" id="KW-0560">Oxidoreductase</keyword>
<evidence type="ECO:0000259" key="2">
    <source>
        <dbReference type="PROSITE" id="PS51176"/>
    </source>
</evidence>
<evidence type="ECO:0000313" key="4">
    <source>
        <dbReference type="Proteomes" id="UP000744438"/>
    </source>
</evidence>
<dbReference type="Gene3D" id="3.40.50.720">
    <property type="entry name" value="NAD(P)-binding Rossmann-like Domain"/>
    <property type="match status" value="1"/>
</dbReference>
<accession>A0A937HYZ1</accession>
<dbReference type="GO" id="GO:0004665">
    <property type="term" value="F:prephenate dehydrogenase (NADP+) activity"/>
    <property type="evidence" value="ECO:0007669"/>
    <property type="project" value="InterPro"/>
</dbReference>